<dbReference type="Proteomes" id="UP000188268">
    <property type="component" value="Unassembled WGS sequence"/>
</dbReference>
<dbReference type="GO" id="GO:0007623">
    <property type="term" value="P:circadian rhythm"/>
    <property type="evidence" value="ECO:0007669"/>
    <property type="project" value="InterPro"/>
</dbReference>
<comment type="caution">
    <text evidence="1">The sequence shown here is derived from an EMBL/GenBank/DDBJ whole genome shotgun (WGS) entry which is preliminary data.</text>
</comment>
<gene>
    <name evidence="1" type="ORF">CCACVL1_29852</name>
</gene>
<evidence type="ECO:0000313" key="2">
    <source>
        <dbReference type="Proteomes" id="UP000188268"/>
    </source>
</evidence>
<evidence type="ECO:0008006" key="3">
    <source>
        <dbReference type="Google" id="ProtNLM"/>
    </source>
</evidence>
<dbReference type="GO" id="GO:0006355">
    <property type="term" value="P:regulation of DNA-templated transcription"/>
    <property type="evidence" value="ECO:0007669"/>
    <property type="project" value="InterPro"/>
</dbReference>
<dbReference type="STRING" id="210143.A0A1R3FZV5"/>
<dbReference type="PANTHER" id="PTHR33334">
    <property type="entry name" value="PROTEIN LNK1"/>
    <property type="match status" value="1"/>
</dbReference>
<proteinExistence type="predicted"/>
<organism evidence="1 2">
    <name type="scientific">Corchorus capsularis</name>
    <name type="common">Jute</name>
    <dbReference type="NCBI Taxonomy" id="210143"/>
    <lineage>
        <taxon>Eukaryota</taxon>
        <taxon>Viridiplantae</taxon>
        <taxon>Streptophyta</taxon>
        <taxon>Embryophyta</taxon>
        <taxon>Tracheophyta</taxon>
        <taxon>Spermatophyta</taxon>
        <taxon>Magnoliopsida</taxon>
        <taxon>eudicotyledons</taxon>
        <taxon>Gunneridae</taxon>
        <taxon>Pentapetalae</taxon>
        <taxon>rosids</taxon>
        <taxon>malvids</taxon>
        <taxon>Malvales</taxon>
        <taxon>Malvaceae</taxon>
        <taxon>Grewioideae</taxon>
        <taxon>Apeibeae</taxon>
        <taxon>Corchorus</taxon>
    </lineage>
</organism>
<protein>
    <recommendedName>
        <fullName evidence="3">Protein LNK3</fullName>
    </recommendedName>
</protein>
<dbReference type="Gramene" id="OMO51326">
    <property type="protein sequence ID" value="OMO51326"/>
    <property type="gene ID" value="CCACVL1_29852"/>
</dbReference>
<dbReference type="OrthoDB" id="1939712at2759"/>
<evidence type="ECO:0000313" key="1">
    <source>
        <dbReference type="EMBL" id="OMO51326.1"/>
    </source>
</evidence>
<dbReference type="OMA" id="YRSDGMW"/>
<keyword evidence="2" id="KW-1185">Reference proteome</keyword>
<dbReference type="AlphaFoldDB" id="A0A1R3FZV5"/>
<sequence>MDWYYCNGIEDLVVPKDQELADRLPSPDSWSKWGFAAPESFESSNKCFIEDASLSHEELKLNGKLCNGADFEKLADAKGPSSNSSVCGGLSEVSLNQASISHSQPDFQLDDFSRFQQLDDIFLTSLMQDQDLPETEDLHKSCCSSSEDQCARTLASYHLTDAPPEQKSTNGFVSAGISLEESVLQELETVMAQLSDKTRICFRDAFYRLAKNTKQNHIAPNQQENLYVQTHPPRSGRKEITESETNTVDRAIANLTFNKMETNVQDFPVTTRFNSKQNVKGMGQLDHRSRQSQVHYFSQLPAAPNDAEVPFLVHNGSLMRMAGHG</sequence>
<name>A0A1R3FZV5_COCAP</name>
<dbReference type="EMBL" id="AWWV01015861">
    <property type="protein sequence ID" value="OMO51326.1"/>
    <property type="molecule type" value="Genomic_DNA"/>
</dbReference>
<dbReference type="InterPro" id="IPR039928">
    <property type="entry name" value="LNK"/>
</dbReference>
<dbReference type="PANTHER" id="PTHR33334:SF10">
    <property type="entry name" value="PROTEIN LNK4"/>
    <property type="match status" value="1"/>
</dbReference>
<reference evidence="1 2" key="1">
    <citation type="submission" date="2013-09" db="EMBL/GenBank/DDBJ databases">
        <title>Corchorus capsularis genome sequencing.</title>
        <authorList>
            <person name="Alam M."/>
            <person name="Haque M.S."/>
            <person name="Islam M.S."/>
            <person name="Emdad E.M."/>
            <person name="Islam M.M."/>
            <person name="Ahmed B."/>
            <person name="Halim A."/>
            <person name="Hossen Q.M.M."/>
            <person name="Hossain M.Z."/>
            <person name="Ahmed R."/>
            <person name="Khan M.M."/>
            <person name="Islam R."/>
            <person name="Rashid M.M."/>
            <person name="Khan S.A."/>
            <person name="Rahman M.S."/>
            <person name="Alam M."/>
        </authorList>
    </citation>
    <scope>NUCLEOTIDE SEQUENCE [LARGE SCALE GENOMIC DNA]</scope>
    <source>
        <strain evidence="2">cv. CVL-1</strain>
        <tissue evidence="1">Whole seedling</tissue>
    </source>
</reference>
<accession>A0A1R3FZV5</accession>